<dbReference type="InterPro" id="IPR001930">
    <property type="entry name" value="Peptidase_M1"/>
</dbReference>
<feature type="domain" description="Aminopeptidase N-like N-terminal" evidence="13">
    <location>
        <begin position="50"/>
        <end position="212"/>
    </location>
</feature>
<evidence type="ECO:0000256" key="11">
    <source>
        <dbReference type="ARBA" id="ARBA00023049"/>
    </source>
</evidence>
<protein>
    <recommendedName>
        <fullName evidence="5">Aminopeptidase N</fullName>
        <ecNumber evidence="4">3.4.11.2</ecNumber>
    </recommendedName>
</protein>
<comment type="catalytic activity">
    <reaction evidence="1">
        <text>Release of an N-terminal amino acid, Xaa-|-Yaa- from a peptide, amide or arylamide. Xaa is preferably Ala, but may be most amino acids including Pro (slow action). When a terminal hydrophobic residue is followed by a prolyl residue, the two may be released as an intact Xaa-Pro dipeptide.</text>
        <dbReference type="EC" id="3.4.11.2"/>
    </reaction>
</comment>
<evidence type="ECO:0000256" key="1">
    <source>
        <dbReference type="ARBA" id="ARBA00000098"/>
    </source>
</evidence>
<evidence type="ECO:0000313" key="14">
    <source>
        <dbReference type="EMBL" id="MBK6264400.1"/>
    </source>
</evidence>
<accession>A0A935C6J2</accession>
<feature type="domain" description="Peptidase M1 membrane alanine aminopeptidase" evidence="12">
    <location>
        <begin position="254"/>
        <end position="465"/>
    </location>
</feature>
<dbReference type="GO" id="GO:0005737">
    <property type="term" value="C:cytoplasm"/>
    <property type="evidence" value="ECO:0007669"/>
    <property type="project" value="TreeGrafter"/>
</dbReference>
<dbReference type="SUPFAM" id="SSF63737">
    <property type="entry name" value="Leukotriene A4 hydrolase N-terminal domain"/>
    <property type="match status" value="1"/>
</dbReference>
<keyword evidence="15" id="KW-1185">Reference proteome</keyword>
<comment type="cofactor">
    <cofactor evidence="2">
        <name>Zn(2+)</name>
        <dbReference type="ChEBI" id="CHEBI:29105"/>
    </cofactor>
</comment>
<evidence type="ECO:0000256" key="10">
    <source>
        <dbReference type="ARBA" id="ARBA00022833"/>
    </source>
</evidence>
<proteinExistence type="inferred from homology"/>
<dbReference type="PANTHER" id="PTHR11533">
    <property type="entry name" value="PROTEASE M1 ZINC METALLOPROTEASE"/>
    <property type="match status" value="1"/>
</dbReference>
<dbReference type="Gene3D" id="2.60.40.1730">
    <property type="entry name" value="tricorn interacting facor f3 domain"/>
    <property type="match status" value="1"/>
</dbReference>
<evidence type="ECO:0000256" key="3">
    <source>
        <dbReference type="ARBA" id="ARBA00010136"/>
    </source>
</evidence>
<dbReference type="InterPro" id="IPR014782">
    <property type="entry name" value="Peptidase_M1_dom"/>
</dbReference>
<dbReference type="InterPro" id="IPR045357">
    <property type="entry name" value="Aminopeptidase_N-like_N"/>
</dbReference>
<dbReference type="Pfam" id="PF01433">
    <property type="entry name" value="Peptidase_M1"/>
    <property type="match status" value="1"/>
</dbReference>
<dbReference type="PROSITE" id="PS51257">
    <property type="entry name" value="PROKAR_LIPOPROTEIN"/>
    <property type="match status" value="1"/>
</dbReference>
<dbReference type="PANTHER" id="PTHR11533:SF174">
    <property type="entry name" value="PUROMYCIN-SENSITIVE AMINOPEPTIDASE-RELATED"/>
    <property type="match status" value="1"/>
</dbReference>
<evidence type="ECO:0000259" key="12">
    <source>
        <dbReference type="Pfam" id="PF01433"/>
    </source>
</evidence>
<evidence type="ECO:0000256" key="8">
    <source>
        <dbReference type="ARBA" id="ARBA00022723"/>
    </source>
</evidence>
<dbReference type="GO" id="GO:0016020">
    <property type="term" value="C:membrane"/>
    <property type="evidence" value="ECO:0007669"/>
    <property type="project" value="TreeGrafter"/>
</dbReference>
<evidence type="ECO:0000256" key="6">
    <source>
        <dbReference type="ARBA" id="ARBA00022438"/>
    </source>
</evidence>
<dbReference type="EMBL" id="JAEQBW010000001">
    <property type="protein sequence ID" value="MBK6264400.1"/>
    <property type="molecule type" value="Genomic_DNA"/>
</dbReference>
<dbReference type="GO" id="GO:0008270">
    <property type="term" value="F:zinc ion binding"/>
    <property type="evidence" value="ECO:0007669"/>
    <property type="project" value="InterPro"/>
</dbReference>
<dbReference type="GO" id="GO:0070006">
    <property type="term" value="F:metalloaminopeptidase activity"/>
    <property type="evidence" value="ECO:0007669"/>
    <property type="project" value="TreeGrafter"/>
</dbReference>
<dbReference type="InterPro" id="IPR042097">
    <property type="entry name" value="Aminopeptidase_N-like_N_sf"/>
</dbReference>
<reference evidence="14" key="1">
    <citation type="submission" date="2021-01" db="EMBL/GenBank/DDBJ databases">
        <title>Marivirga aurantiaca sp. nov., isolated from intertidal surface sediments.</title>
        <authorList>
            <person name="Zhang M."/>
        </authorList>
    </citation>
    <scope>NUCLEOTIDE SEQUENCE</scope>
    <source>
        <strain evidence="14">S37H4</strain>
    </source>
</reference>
<dbReference type="EC" id="3.4.11.2" evidence="4"/>
<dbReference type="SUPFAM" id="SSF55486">
    <property type="entry name" value="Metalloproteases ('zincins'), catalytic domain"/>
    <property type="match status" value="1"/>
</dbReference>
<keyword evidence="10" id="KW-0862">Zinc</keyword>
<evidence type="ECO:0000313" key="15">
    <source>
        <dbReference type="Proteomes" id="UP000611723"/>
    </source>
</evidence>
<dbReference type="GO" id="GO:0042277">
    <property type="term" value="F:peptide binding"/>
    <property type="evidence" value="ECO:0007669"/>
    <property type="project" value="TreeGrafter"/>
</dbReference>
<keyword evidence="9" id="KW-0378">Hydrolase</keyword>
<dbReference type="InterPro" id="IPR027268">
    <property type="entry name" value="Peptidase_M4/M1_CTD_sf"/>
</dbReference>
<dbReference type="GO" id="GO:0006508">
    <property type="term" value="P:proteolysis"/>
    <property type="evidence" value="ECO:0007669"/>
    <property type="project" value="UniProtKB-KW"/>
</dbReference>
<evidence type="ECO:0000256" key="2">
    <source>
        <dbReference type="ARBA" id="ARBA00001947"/>
    </source>
</evidence>
<evidence type="ECO:0000256" key="9">
    <source>
        <dbReference type="ARBA" id="ARBA00022801"/>
    </source>
</evidence>
<dbReference type="PRINTS" id="PR00756">
    <property type="entry name" value="ALADIPTASE"/>
</dbReference>
<keyword evidence="8" id="KW-0479">Metal-binding</keyword>
<evidence type="ECO:0000256" key="4">
    <source>
        <dbReference type="ARBA" id="ARBA00012564"/>
    </source>
</evidence>
<name>A0A935C6J2_9BACT</name>
<dbReference type="InterPro" id="IPR050344">
    <property type="entry name" value="Peptidase_M1_aminopeptidases"/>
</dbReference>
<gene>
    <name evidence="14" type="ORF">JKA74_05075</name>
</gene>
<evidence type="ECO:0000256" key="5">
    <source>
        <dbReference type="ARBA" id="ARBA00015611"/>
    </source>
</evidence>
<comment type="similarity">
    <text evidence="3">Belongs to the peptidase M1 family.</text>
</comment>
<evidence type="ECO:0000259" key="13">
    <source>
        <dbReference type="Pfam" id="PF17900"/>
    </source>
</evidence>
<keyword evidence="7" id="KW-0645">Protease</keyword>
<sequence>MNRPFKSCCFIFLSFLFSCGLDSREENTLPIETGVSRNLADYRKKVISNLNYQLRFSIPASVNDPIEASEVISLHLKKNEQPLQIDFKEPTAQISQLKVNGRDIEIDHRKEHLIIPISALKEGENTIAIDFIAGDLSLNRNDDYLYTLLVPDRARTVFPVFDQPNLKATFDLTLTVPKDWQALANGALKDSLTVGEQTTYHFETSDKVSTYLFSFAAGKFEQVSKTINGVSMNFFHRETDEEKIRESIEPIFQIHADALKFLEEYTQIPYPFQKFDFIAIPGFQYGGMEHVGAIDYKSSTLFLDEGATKNQKIARSSLIAHETAHMWFGDLVTMEWFNDVWMKEVFANFMADKITEIALEGSNYDLKFLSSHFPAAYGVDRTRGANPIRQELTNLKDAGSLYGNIIYHKAPIMMRQLESLMGEELFREGLREYLKAYAYENATWPQLIDILDNSTEFDLKAWNQVWVNEPGRAVFEYTMEAEDEKMITITQHDPGGKERLWPQVFELLLVYPDHSEVLTVNMDMAEVKIELPDNFKLLDYILFNSSGQGYGVFPLDSNMLVQPGKLYQLEDPVQRAAAYINFYETMLIDRHIAPNELLITFLKGLKQEPEELNLNLMTSYLSEIYWKFIPEEKRNPRLLEEEIWEAMQQNPSANSQKVLFKTYQDIAMSQEARDRLYEIWKGQKPPENVKLSEEDYTSLALSLAVRDCREGILLSQLERIENPDRKKRLEFMMPALSSDVAVRDAFFNSLKDPKNRQKEAWVGAALHYLHHPLRKESSEKYLKESLELLEEIQQTGDIFFPYRWLQATFSAYSSDEALQTVNNFLNERPNYNPKLIDKILQATDDMYRANEIVGAEVLR</sequence>
<keyword evidence="11" id="KW-0482">Metalloprotease</keyword>
<organism evidence="14 15">
    <name type="scientific">Marivirga aurantiaca</name>
    <dbReference type="NCBI Taxonomy" id="2802615"/>
    <lineage>
        <taxon>Bacteria</taxon>
        <taxon>Pseudomonadati</taxon>
        <taxon>Bacteroidota</taxon>
        <taxon>Cytophagia</taxon>
        <taxon>Cytophagales</taxon>
        <taxon>Marivirgaceae</taxon>
        <taxon>Marivirga</taxon>
    </lineage>
</organism>
<keyword evidence="6 14" id="KW-0031">Aminopeptidase</keyword>
<dbReference type="RefSeq" id="WP_201430062.1">
    <property type="nucleotide sequence ID" value="NZ_JAEQBW010000001.1"/>
</dbReference>
<dbReference type="GO" id="GO:0005615">
    <property type="term" value="C:extracellular space"/>
    <property type="evidence" value="ECO:0007669"/>
    <property type="project" value="TreeGrafter"/>
</dbReference>
<dbReference type="CDD" id="cd09602">
    <property type="entry name" value="M1_APN"/>
    <property type="match status" value="1"/>
</dbReference>
<comment type="caution">
    <text evidence="14">The sequence shown here is derived from an EMBL/GenBank/DDBJ whole genome shotgun (WGS) entry which is preliminary data.</text>
</comment>
<dbReference type="GO" id="GO:0043171">
    <property type="term" value="P:peptide catabolic process"/>
    <property type="evidence" value="ECO:0007669"/>
    <property type="project" value="TreeGrafter"/>
</dbReference>
<dbReference type="Pfam" id="PF17900">
    <property type="entry name" value="Peptidase_M1_N"/>
    <property type="match status" value="1"/>
</dbReference>
<dbReference type="AlphaFoldDB" id="A0A935C6J2"/>
<dbReference type="GO" id="GO:0016285">
    <property type="term" value="F:alanyl aminopeptidase activity"/>
    <property type="evidence" value="ECO:0007669"/>
    <property type="project" value="UniProtKB-EC"/>
</dbReference>
<dbReference type="Gene3D" id="1.10.390.10">
    <property type="entry name" value="Neutral Protease Domain 2"/>
    <property type="match status" value="1"/>
</dbReference>
<evidence type="ECO:0000256" key="7">
    <source>
        <dbReference type="ARBA" id="ARBA00022670"/>
    </source>
</evidence>
<dbReference type="Proteomes" id="UP000611723">
    <property type="component" value="Unassembled WGS sequence"/>
</dbReference>